<dbReference type="AlphaFoldDB" id="D1C933"/>
<accession>D1C933</accession>
<sequence length="110" mass="12522">MLRYSEVTADGREAVFAVVEPTTPPVEALAAYAGSYVFPDLRVRYTLVVRDGRLVVRRRMEDLVLDPTVDDAFNAGAFFDIVFVRDGRGDVSGFDIFSERIRHLRFYRDA</sequence>
<dbReference type="RefSeq" id="WP_012873362.1">
    <property type="nucleotide sequence ID" value="NC_013524.1"/>
</dbReference>
<proteinExistence type="predicted"/>
<dbReference type="Proteomes" id="UP000002027">
    <property type="component" value="Chromosome 2"/>
</dbReference>
<name>D1C933_SPHTD</name>
<evidence type="ECO:0000313" key="2">
    <source>
        <dbReference type="Proteomes" id="UP000002027"/>
    </source>
</evidence>
<reference evidence="1 2" key="2">
    <citation type="journal article" date="2010" name="Stand. Genomic Sci.">
        <title>Complete genome sequence of Desulfohalobium retbaense type strain (HR(100)).</title>
        <authorList>
            <person name="Spring S."/>
            <person name="Nolan M."/>
            <person name="Lapidus A."/>
            <person name="Glavina Del Rio T."/>
            <person name="Copeland A."/>
            <person name="Tice H."/>
            <person name="Cheng J.F."/>
            <person name="Lucas S."/>
            <person name="Land M."/>
            <person name="Chen F."/>
            <person name="Bruce D."/>
            <person name="Goodwin L."/>
            <person name="Pitluck S."/>
            <person name="Ivanova N."/>
            <person name="Mavromatis K."/>
            <person name="Mikhailova N."/>
            <person name="Pati A."/>
            <person name="Chen A."/>
            <person name="Palaniappan K."/>
            <person name="Hauser L."/>
            <person name="Chang Y.J."/>
            <person name="Jeffries C.D."/>
            <person name="Munk C."/>
            <person name="Kiss H."/>
            <person name="Chain P."/>
            <person name="Han C."/>
            <person name="Brettin T."/>
            <person name="Detter J.C."/>
            <person name="Schuler E."/>
            <person name="Goker M."/>
            <person name="Rohde M."/>
            <person name="Bristow J."/>
            <person name="Eisen J.A."/>
            <person name="Markowitz V."/>
            <person name="Hugenholtz P."/>
            <person name="Kyrpides N.C."/>
            <person name="Klenk H.P."/>
        </authorList>
    </citation>
    <scope>NUCLEOTIDE SEQUENCE [LARGE SCALE GENOMIC DNA]</scope>
    <source>
        <strain evidence="2">ATCC 49802 / DSM 20745 / S 6022</strain>
    </source>
</reference>
<dbReference type="KEGG" id="sti:Sthe_2919"/>
<reference evidence="2" key="1">
    <citation type="submission" date="2009-11" db="EMBL/GenBank/DDBJ databases">
        <title>The complete chromosome 2 of Sphaerobacter thermophilus DSM 20745.</title>
        <authorList>
            <person name="Lucas S."/>
            <person name="Copeland A."/>
            <person name="Lapidus A."/>
            <person name="Glavina del Rio T."/>
            <person name="Dalin E."/>
            <person name="Tice H."/>
            <person name="Bruce D."/>
            <person name="Goodwin L."/>
            <person name="Pitluck S."/>
            <person name="Kyrpides N."/>
            <person name="Mavromatis K."/>
            <person name="Ivanova N."/>
            <person name="Mikhailova N."/>
            <person name="LaButti K.M."/>
            <person name="Clum A."/>
            <person name="Sun H.I."/>
            <person name="Brettin T."/>
            <person name="Detter J.C."/>
            <person name="Han C."/>
            <person name="Larimer F."/>
            <person name="Land M."/>
            <person name="Hauser L."/>
            <person name="Markowitz V."/>
            <person name="Cheng J.F."/>
            <person name="Hugenholtz P."/>
            <person name="Woyke T."/>
            <person name="Wu D."/>
            <person name="Steenblock K."/>
            <person name="Schneider S."/>
            <person name="Pukall R."/>
            <person name="Goeker M."/>
            <person name="Klenk H.P."/>
            <person name="Eisen J.A."/>
        </authorList>
    </citation>
    <scope>NUCLEOTIDE SEQUENCE [LARGE SCALE GENOMIC DNA]</scope>
    <source>
        <strain evidence="2">ATCC 49802 / DSM 20745 / S 6022</strain>
    </source>
</reference>
<keyword evidence="2" id="KW-1185">Reference proteome</keyword>
<dbReference type="EMBL" id="CP001824">
    <property type="protein sequence ID" value="ACZ40326.1"/>
    <property type="molecule type" value="Genomic_DNA"/>
</dbReference>
<organism evidence="1 2">
    <name type="scientific">Sphaerobacter thermophilus (strain ATCC 49802 / DSM 20745 / KCCM 41009 / NCIMB 13125 / S 6022)</name>
    <dbReference type="NCBI Taxonomy" id="479434"/>
    <lineage>
        <taxon>Bacteria</taxon>
        <taxon>Pseudomonadati</taxon>
        <taxon>Thermomicrobiota</taxon>
        <taxon>Thermomicrobia</taxon>
        <taxon>Sphaerobacterales</taxon>
        <taxon>Sphaerobacterineae</taxon>
        <taxon>Sphaerobacteraceae</taxon>
        <taxon>Sphaerobacter</taxon>
    </lineage>
</organism>
<dbReference type="InParanoid" id="D1C933"/>
<dbReference type="HOGENOM" id="CLU_2169477_0_0_0"/>
<gene>
    <name evidence="1" type="ordered locus">Sthe_2919</name>
</gene>
<protein>
    <submittedName>
        <fullName evidence="1">Uncharacterized protein</fullName>
    </submittedName>
</protein>
<evidence type="ECO:0000313" key="1">
    <source>
        <dbReference type="EMBL" id="ACZ40326.1"/>
    </source>
</evidence>